<dbReference type="Pfam" id="PF14686">
    <property type="entry name" value="fn3_3"/>
    <property type="match status" value="1"/>
</dbReference>
<keyword evidence="3" id="KW-1185">Reference proteome</keyword>
<organism evidence="2 3">
    <name type="scientific">Candidatus Nitrospira nitrosa</name>
    <dbReference type="NCBI Taxonomy" id="1742972"/>
    <lineage>
        <taxon>Bacteria</taxon>
        <taxon>Pseudomonadati</taxon>
        <taxon>Nitrospirota</taxon>
        <taxon>Nitrospiria</taxon>
        <taxon>Nitrospirales</taxon>
        <taxon>Nitrospiraceae</taxon>
        <taxon>Nitrospira</taxon>
    </lineage>
</organism>
<protein>
    <recommendedName>
        <fullName evidence="1">Rhamnogalacturonan lyase domain-containing protein</fullName>
    </recommendedName>
</protein>
<evidence type="ECO:0000313" key="3">
    <source>
        <dbReference type="Proteomes" id="UP000199032"/>
    </source>
</evidence>
<evidence type="ECO:0000313" key="2">
    <source>
        <dbReference type="EMBL" id="CUS32873.1"/>
    </source>
</evidence>
<name>A0A0S4L7Z3_9BACT</name>
<dbReference type="SUPFAM" id="SSF117074">
    <property type="entry name" value="Hypothetical protein PA1324"/>
    <property type="match status" value="1"/>
</dbReference>
<gene>
    <name evidence="2" type="ORF">COMA1_10854</name>
</gene>
<dbReference type="Proteomes" id="UP000199032">
    <property type="component" value="Unassembled WGS sequence"/>
</dbReference>
<dbReference type="InterPro" id="IPR029413">
    <property type="entry name" value="RG-lyase_II"/>
</dbReference>
<accession>A0A0S4L7Z3</accession>
<dbReference type="EMBL" id="CZQA01000001">
    <property type="protein sequence ID" value="CUS32873.1"/>
    <property type="molecule type" value="Genomic_DNA"/>
</dbReference>
<proteinExistence type="predicted"/>
<dbReference type="STRING" id="1742972.COMA1_10854"/>
<dbReference type="AlphaFoldDB" id="A0A0S4L7Z3"/>
<sequence>MTGIGSILMRSCNQREPNRVRKKDSVKQGVRTGGCLAGWVLVVLTMCLGTEAWAYESVPVAEGATVRGTVTFIGTVPPPKEFEVRRYLDHEYCSQRSDLNGYRLMREITVRADGGLKDVLVMIEGVERGKPFSFTDAQVEANRCRFMPFVTVVGDKRLITVFNRDPVPHDIQGYAFDQTGGDMVFYRPSLEASGTTDTVQLVNGRKVFSMQCSMHPYMQSWGYAIDHPYFSVTDAAGSFSIDDLPPGKYRLKVWHPILGTREQALTVTANETISLSLWFEAKD</sequence>
<evidence type="ECO:0000259" key="1">
    <source>
        <dbReference type="Pfam" id="PF14686"/>
    </source>
</evidence>
<reference evidence="2 3" key="1">
    <citation type="submission" date="2015-10" db="EMBL/GenBank/DDBJ databases">
        <authorList>
            <person name="Gilbert D.G."/>
        </authorList>
    </citation>
    <scope>NUCLEOTIDE SEQUENCE [LARGE SCALE GENOMIC DNA]</scope>
    <source>
        <strain evidence="2">COMA1</strain>
    </source>
</reference>
<feature type="domain" description="Rhamnogalacturonan lyase" evidence="1">
    <location>
        <begin position="229"/>
        <end position="274"/>
    </location>
</feature>
<dbReference type="Gene3D" id="2.60.40.1120">
    <property type="entry name" value="Carboxypeptidase-like, regulatory domain"/>
    <property type="match status" value="1"/>
</dbReference>